<gene>
    <name evidence="2" type="ORF">A2935_03790</name>
</gene>
<dbReference type="Proteomes" id="UP000177011">
    <property type="component" value="Unassembled WGS sequence"/>
</dbReference>
<proteinExistence type="predicted"/>
<keyword evidence="1" id="KW-1133">Transmembrane helix</keyword>
<name>A0A1F8DWU0_9BACT</name>
<dbReference type="EMBL" id="MGIS01000016">
    <property type="protein sequence ID" value="OGM93010.1"/>
    <property type="molecule type" value="Genomic_DNA"/>
</dbReference>
<comment type="caution">
    <text evidence="2">The sequence shown here is derived from an EMBL/GenBank/DDBJ whole genome shotgun (WGS) entry which is preliminary data.</text>
</comment>
<keyword evidence="1" id="KW-0472">Membrane</keyword>
<reference evidence="2 3" key="1">
    <citation type="journal article" date="2016" name="Nat. Commun.">
        <title>Thousands of microbial genomes shed light on interconnected biogeochemical processes in an aquifer system.</title>
        <authorList>
            <person name="Anantharaman K."/>
            <person name="Brown C.T."/>
            <person name="Hug L.A."/>
            <person name="Sharon I."/>
            <person name="Castelle C.J."/>
            <person name="Probst A.J."/>
            <person name="Thomas B.C."/>
            <person name="Singh A."/>
            <person name="Wilkins M.J."/>
            <person name="Karaoz U."/>
            <person name="Brodie E.L."/>
            <person name="Williams K.H."/>
            <person name="Hubbard S.S."/>
            <person name="Banfield J.F."/>
        </authorList>
    </citation>
    <scope>NUCLEOTIDE SEQUENCE [LARGE SCALE GENOMIC DNA]</scope>
</reference>
<dbReference type="AlphaFoldDB" id="A0A1F8DWU0"/>
<feature type="transmembrane region" description="Helical" evidence="1">
    <location>
        <begin position="12"/>
        <end position="31"/>
    </location>
</feature>
<accession>A0A1F8DWU0</accession>
<sequence>MKLFLGVKGSKALSKIAAYLLISFFVVYQLYFLGNTQLIFAATPIVFDLNQSTPASPATYIANQNKSFSVSITPASAPADANGVIFQIGRNITLAYSNVTRCANGGQTACTWNDSVGVFRINFTEAQFDRAGVSNFTWFANDSSGAGNKTDTIRYALNQNSSTLNFMNLTINDTESSKEYSFPAGSNATGWYNSAAFGASPITFTLLRNGSSIGTTNPISDVQQLSAAAYNYTYYADDTTNFSSARKELSLVVSSLNVTIFLNTTKVWWNDSIYASGLASFTNGTIDANDAFRFFINGIDQCSGTTNSSGGWSCKFRAPVEIGTFEARISLTATTASNTTILYVRPSYGPTPIGTSDRSVYENPFLIQDENGRLKTVIIRITAWPR</sequence>
<organism evidence="2 3">
    <name type="scientific">Candidatus Wolfebacteria bacterium RIFCSPLOWO2_01_FULL_47_17b</name>
    <dbReference type="NCBI Taxonomy" id="1802558"/>
    <lineage>
        <taxon>Bacteria</taxon>
        <taxon>Candidatus Wolfeibacteriota</taxon>
    </lineage>
</organism>
<protein>
    <submittedName>
        <fullName evidence="2">Uncharacterized protein</fullName>
    </submittedName>
</protein>
<evidence type="ECO:0000313" key="3">
    <source>
        <dbReference type="Proteomes" id="UP000177011"/>
    </source>
</evidence>
<keyword evidence="1" id="KW-0812">Transmembrane</keyword>
<evidence type="ECO:0000256" key="1">
    <source>
        <dbReference type="SAM" id="Phobius"/>
    </source>
</evidence>
<evidence type="ECO:0000313" key="2">
    <source>
        <dbReference type="EMBL" id="OGM93010.1"/>
    </source>
</evidence>